<protein>
    <submittedName>
        <fullName evidence="2">Uncharacterized protein</fullName>
    </submittedName>
</protein>
<sequence>MTCIDNQIEVEAFLNSTSILYVKQKFVKPRKRIIHFYVLGEWNNFMELNVTTKSNPNQPIYLDKEPIQLTECSFVLDDIDPDDWIKVNLTSDGYPCVARYSNEFLEQHFPRNEYETAEKRLEVINDVFGSNIISIKPQMLEETMTKLNSPACKLNV</sequence>
<dbReference type="WBParaSite" id="JU765_v2.g13377.t1">
    <property type="protein sequence ID" value="JU765_v2.g13377.t1"/>
    <property type="gene ID" value="JU765_v2.g13377"/>
</dbReference>
<name>A0AC34Q6L4_9BILA</name>
<proteinExistence type="predicted"/>
<organism evidence="1 2">
    <name type="scientific">Panagrolaimus sp. JU765</name>
    <dbReference type="NCBI Taxonomy" id="591449"/>
    <lineage>
        <taxon>Eukaryota</taxon>
        <taxon>Metazoa</taxon>
        <taxon>Ecdysozoa</taxon>
        <taxon>Nematoda</taxon>
        <taxon>Chromadorea</taxon>
        <taxon>Rhabditida</taxon>
        <taxon>Tylenchina</taxon>
        <taxon>Panagrolaimomorpha</taxon>
        <taxon>Panagrolaimoidea</taxon>
        <taxon>Panagrolaimidae</taxon>
        <taxon>Panagrolaimus</taxon>
    </lineage>
</organism>
<reference evidence="2" key="1">
    <citation type="submission" date="2022-11" db="UniProtKB">
        <authorList>
            <consortium name="WormBaseParasite"/>
        </authorList>
    </citation>
    <scope>IDENTIFICATION</scope>
</reference>
<evidence type="ECO:0000313" key="1">
    <source>
        <dbReference type="Proteomes" id="UP000887576"/>
    </source>
</evidence>
<accession>A0AC34Q6L4</accession>
<dbReference type="Proteomes" id="UP000887576">
    <property type="component" value="Unplaced"/>
</dbReference>
<evidence type="ECO:0000313" key="2">
    <source>
        <dbReference type="WBParaSite" id="JU765_v2.g13377.t1"/>
    </source>
</evidence>